<dbReference type="EMBL" id="CAXAMM010010938">
    <property type="protein sequence ID" value="CAK9024599.1"/>
    <property type="molecule type" value="Genomic_DNA"/>
</dbReference>
<feature type="region of interest" description="Disordered" evidence="1">
    <location>
        <begin position="214"/>
        <end position="236"/>
    </location>
</feature>
<dbReference type="InterPro" id="IPR029057">
    <property type="entry name" value="PRTase-like"/>
</dbReference>
<dbReference type="Pfam" id="PF14681">
    <property type="entry name" value="UPRTase"/>
    <property type="match status" value="1"/>
</dbReference>
<keyword evidence="3" id="KW-0328">Glycosyltransferase</keyword>
<dbReference type="CDD" id="cd06223">
    <property type="entry name" value="PRTases_typeI"/>
    <property type="match status" value="1"/>
</dbReference>
<reference evidence="3 4" key="1">
    <citation type="submission" date="2024-02" db="EMBL/GenBank/DDBJ databases">
        <authorList>
            <person name="Chen Y."/>
            <person name="Shah S."/>
            <person name="Dougan E. K."/>
            <person name="Thang M."/>
            <person name="Chan C."/>
        </authorList>
    </citation>
    <scope>NUCLEOTIDE SEQUENCE [LARGE SCALE GENOMIC DNA]</scope>
</reference>
<organism evidence="3 4">
    <name type="scientific">Durusdinium trenchii</name>
    <dbReference type="NCBI Taxonomy" id="1381693"/>
    <lineage>
        <taxon>Eukaryota</taxon>
        <taxon>Sar</taxon>
        <taxon>Alveolata</taxon>
        <taxon>Dinophyceae</taxon>
        <taxon>Suessiales</taxon>
        <taxon>Symbiodiniaceae</taxon>
        <taxon>Durusdinium</taxon>
    </lineage>
</organism>
<keyword evidence="3" id="KW-0808">Transferase</keyword>
<evidence type="ECO:0000313" key="3">
    <source>
        <dbReference type="EMBL" id="CAK9024599.1"/>
    </source>
</evidence>
<protein>
    <submittedName>
        <fullName evidence="3">Uracil phosphoribosyltransferase (UPRTase) (UMP pyrophosphorylase)</fullName>
    </submittedName>
</protein>
<name>A0ABP0KCR1_9DINO</name>
<sequence>AAARTLLTHLRSKTTAGARFCEIADRVCTLLAEQGLAQEHLIEERAIETPCGPCQGFFGPEVADICVVSIVRSGDILTEQVRKLLPGVAVGKILIQRDEDDHEKRSKLFYKKLPSSIGAKKTVLLVRCTASQADFEHRGSAINAIKALREAGVEEECITFLNVISCPEGIQALRKAFPSVHIVTLAVDPGLNDDKFIVNVKAWRIASARGKRCGSREEGRSAHATGERALQDRKEERAWRSSGMSLRSRIAAFEESARKAADPKEMQAKISEFSDRKKYNFSSGLQNDLIATRAALRAVCKDGKTAQFDDLFQYTDGRIANLNRILQNLKRAKEITFDTEIFFEGQSDDIPIILLDAFWEGEYEVDEG</sequence>
<evidence type="ECO:0000259" key="2">
    <source>
        <dbReference type="Pfam" id="PF14681"/>
    </source>
</evidence>
<feature type="non-terminal residue" evidence="3">
    <location>
        <position position="1"/>
    </location>
</feature>
<feature type="domain" description="Phosphoribosyltransferase" evidence="2">
    <location>
        <begin position="2"/>
        <end position="198"/>
    </location>
</feature>
<dbReference type="Proteomes" id="UP001642464">
    <property type="component" value="Unassembled WGS sequence"/>
</dbReference>
<dbReference type="GO" id="GO:0016757">
    <property type="term" value="F:glycosyltransferase activity"/>
    <property type="evidence" value="ECO:0007669"/>
    <property type="project" value="UniProtKB-KW"/>
</dbReference>
<evidence type="ECO:0000256" key="1">
    <source>
        <dbReference type="SAM" id="MobiDB-lite"/>
    </source>
</evidence>
<proteinExistence type="predicted"/>
<gene>
    <name evidence="3" type="ORF">SCF082_LOCUS16705</name>
</gene>
<dbReference type="Gene3D" id="3.40.50.2020">
    <property type="match status" value="1"/>
</dbReference>
<dbReference type="SUPFAM" id="SSF53271">
    <property type="entry name" value="PRTase-like"/>
    <property type="match status" value="1"/>
</dbReference>
<evidence type="ECO:0000313" key="4">
    <source>
        <dbReference type="Proteomes" id="UP001642464"/>
    </source>
</evidence>
<accession>A0ABP0KCR1</accession>
<comment type="caution">
    <text evidence="3">The sequence shown here is derived from an EMBL/GenBank/DDBJ whole genome shotgun (WGS) entry which is preliminary data.</text>
</comment>
<dbReference type="InterPro" id="IPR000836">
    <property type="entry name" value="PRTase_dom"/>
</dbReference>
<keyword evidence="4" id="KW-1185">Reference proteome</keyword>